<keyword evidence="1" id="KW-0949">S-adenosyl-L-methionine</keyword>
<evidence type="ECO:0000313" key="7">
    <source>
        <dbReference type="Proteomes" id="UP000253034"/>
    </source>
</evidence>
<protein>
    <submittedName>
        <fullName evidence="6">Pyrroloquinoline quinone biosynthesis protein E</fullName>
    </submittedName>
</protein>
<dbReference type="InterPro" id="IPR006638">
    <property type="entry name" value="Elp3/MiaA/NifB-like_rSAM"/>
</dbReference>
<dbReference type="SFLD" id="SFLDG01067">
    <property type="entry name" value="SPASM/twitch_domain_containing"/>
    <property type="match status" value="1"/>
</dbReference>
<dbReference type="SFLD" id="SFLDG01386">
    <property type="entry name" value="main_SPASM_domain-containing"/>
    <property type="match status" value="1"/>
</dbReference>
<evidence type="ECO:0000313" key="6">
    <source>
        <dbReference type="EMBL" id="RCX12067.1"/>
    </source>
</evidence>
<dbReference type="GO" id="GO:0046872">
    <property type="term" value="F:metal ion binding"/>
    <property type="evidence" value="ECO:0007669"/>
    <property type="project" value="UniProtKB-KW"/>
</dbReference>
<dbReference type="PROSITE" id="PS51918">
    <property type="entry name" value="RADICAL_SAM"/>
    <property type="match status" value="1"/>
</dbReference>
<keyword evidence="2" id="KW-0479">Metal-binding</keyword>
<comment type="caution">
    <text evidence="6">The sequence shown here is derived from an EMBL/GenBank/DDBJ whole genome shotgun (WGS) entry which is preliminary data.</text>
</comment>
<gene>
    <name evidence="6" type="ORF">DFR58_12417</name>
</gene>
<dbReference type="GO" id="GO:0051536">
    <property type="term" value="F:iron-sulfur cluster binding"/>
    <property type="evidence" value="ECO:0007669"/>
    <property type="project" value="UniProtKB-KW"/>
</dbReference>
<dbReference type="EMBL" id="QPJT01000024">
    <property type="protein sequence ID" value="RCX12067.1"/>
    <property type="molecule type" value="Genomic_DNA"/>
</dbReference>
<dbReference type="SFLD" id="SFLDS00029">
    <property type="entry name" value="Radical_SAM"/>
    <property type="match status" value="1"/>
</dbReference>
<dbReference type="Pfam" id="PF04055">
    <property type="entry name" value="Radical_SAM"/>
    <property type="match status" value="1"/>
</dbReference>
<dbReference type="InterPro" id="IPR007197">
    <property type="entry name" value="rSAM"/>
</dbReference>
<evidence type="ECO:0000259" key="5">
    <source>
        <dbReference type="PROSITE" id="PS51918"/>
    </source>
</evidence>
<reference evidence="6 7" key="1">
    <citation type="submission" date="2018-07" db="EMBL/GenBank/DDBJ databases">
        <title>Genomic Encyclopedia of Type Strains, Phase IV (KMG-IV): sequencing the most valuable type-strain genomes for metagenomic binning, comparative biology and taxonomic classification.</title>
        <authorList>
            <person name="Goeker M."/>
        </authorList>
    </citation>
    <scope>NUCLEOTIDE SEQUENCE [LARGE SCALE GENOMIC DNA]</scope>
    <source>
        <strain evidence="6 7">DSM 27016</strain>
    </source>
</reference>
<evidence type="ECO:0000256" key="2">
    <source>
        <dbReference type="ARBA" id="ARBA00022723"/>
    </source>
</evidence>
<dbReference type="InterPro" id="IPR058240">
    <property type="entry name" value="rSAM_sf"/>
</dbReference>
<proteinExistence type="predicted"/>
<accession>A0A369AV20</accession>
<evidence type="ECO:0000256" key="3">
    <source>
        <dbReference type="ARBA" id="ARBA00023004"/>
    </source>
</evidence>
<organism evidence="6 7">
    <name type="scientific">Anaerobacterium chartisolvens</name>
    <dbReference type="NCBI Taxonomy" id="1297424"/>
    <lineage>
        <taxon>Bacteria</taxon>
        <taxon>Bacillati</taxon>
        <taxon>Bacillota</taxon>
        <taxon>Clostridia</taxon>
        <taxon>Eubacteriales</taxon>
        <taxon>Oscillospiraceae</taxon>
        <taxon>Anaerobacterium</taxon>
    </lineage>
</organism>
<dbReference type="GO" id="GO:0003824">
    <property type="term" value="F:catalytic activity"/>
    <property type="evidence" value="ECO:0007669"/>
    <property type="project" value="InterPro"/>
</dbReference>
<keyword evidence="7" id="KW-1185">Reference proteome</keyword>
<name>A0A369AV20_9FIRM</name>
<dbReference type="PANTHER" id="PTHR11228:SF7">
    <property type="entry name" value="PQQA PEPTIDE CYCLASE"/>
    <property type="match status" value="1"/>
</dbReference>
<dbReference type="InterPro" id="IPR050377">
    <property type="entry name" value="Radical_SAM_PqqE_MftC-like"/>
</dbReference>
<dbReference type="AlphaFoldDB" id="A0A369AV20"/>
<dbReference type="InterPro" id="IPR013785">
    <property type="entry name" value="Aldolase_TIM"/>
</dbReference>
<keyword evidence="3" id="KW-0408">Iron</keyword>
<dbReference type="SUPFAM" id="SSF102114">
    <property type="entry name" value="Radical SAM enzymes"/>
    <property type="match status" value="1"/>
</dbReference>
<keyword evidence="4" id="KW-0411">Iron-sulfur</keyword>
<dbReference type="Proteomes" id="UP000253034">
    <property type="component" value="Unassembled WGS sequence"/>
</dbReference>
<dbReference type="Gene3D" id="3.20.20.70">
    <property type="entry name" value="Aldolase class I"/>
    <property type="match status" value="1"/>
</dbReference>
<dbReference type="PANTHER" id="PTHR11228">
    <property type="entry name" value="RADICAL SAM DOMAIN PROTEIN"/>
    <property type="match status" value="1"/>
</dbReference>
<evidence type="ECO:0000256" key="4">
    <source>
        <dbReference type="ARBA" id="ARBA00023014"/>
    </source>
</evidence>
<dbReference type="SMART" id="SM00729">
    <property type="entry name" value="Elp3"/>
    <property type="match status" value="1"/>
</dbReference>
<evidence type="ECO:0000256" key="1">
    <source>
        <dbReference type="ARBA" id="ARBA00022691"/>
    </source>
</evidence>
<dbReference type="CDD" id="cd01335">
    <property type="entry name" value="Radical_SAM"/>
    <property type="match status" value="1"/>
</dbReference>
<sequence>MICRAEPSTLMVFNADNGITAAISSNELYSLKAYLETGLQNEFISRLIDLELAPTDISGYEMQSLLKEIEKTENVSAPLRSFAAPESIHIDLTTVCPLKCPHCYKDTSQDTEMSFEVFSSIIDQAKALGVFQIALGGGEPLLVKNLPTFVKKVTSCGMACTITTSGYGLTVELLEDLKVSGVNHIQVSLNGSTKEINSNSRDGFDKAISALDILAGSNVLFGINWVARMDNVHDFENVVTYAKRLKADNINILRYKPSMREDYGKYVLTNEAFNFLVAVIRKISGIKIKIDSAFSNILCHLYGNQINTINCGCGAGRRFMMIDPSGRFKPCSHMSLVSEEQDIMEYWINSPDLEKLRKGEECIYGNCKSCSCLNVCRGCRAICERIHNDINAGENNCPVFIKKEMV</sequence>
<feature type="domain" description="Radical SAM core" evidence="5">
    <location>
        <begin position="82"/>
        <end position="287"/>
    </location>
</feature>